<keyword evidence="2" id="KW-1185">Reference proteome</keyword>
<dbReference type="Gene3D" id="2.40.128.20">
    <property type="match status" value="1"/>
</dbReference>
<proteinExistence type="predicted"/>
<dbReference type="AlphaFoldDB" id="A0A0N0UIM9"/>
<sequence>MSNMRPVQIRLHSRYEGEDVLQEMQGEAVLKGPVLYVRYEEPQIGPEGGITRTTLKLGGQSIKIIRHGEVESEQTFELNRKLPGFYRSPYMSFALSTHTQELELSIQGLSARAAWSYDFYRFDEESGHFAISLHIQEEPIS</sequence>
<dbReference type="InterPro" id="IPR015231">
    <property type="entry name" value="DUF1934"/>
</dbReference>
<dbReference type="Pfam" id="PF09148">
    <property type="entry name" value="DUF1934"/>
    <property type="match status" value="1"/>
</dbReference>
<dbReference type="RefSeq" id="WP_053779047.1">
    <property type="nucleotide sequence ID" value="NZ_LITU01000008.1"/>
</dbReference>
<dbReference type="SUPFAM" id="SSF50814">
    <property type="entry name" value="Lipocalins"/>
    <property type="match status" value="1"/>
</dbReference>
<dbReference type="InterPro" id="IPR012674">
    <property type="entry name" value="Calycin"/>
</dbReference>
<evidence type="ECO:0000313" key="2">
    <source>
        <dbReference type="Proteomes" id="UP000037688"/>
    </source>
</evidence>
<name>A0A0N0UIM9_9BACL</name>
<dbReference type="OrthoDB" id="2641675at2"/>
<dbReference type="EMBL" id="LITU01000008">
    <property type="protein sequence ID" value="KOY18357.1"/>
    <property type="molecule type" value="Genomic_DNA"/>
</dbReference>
<organism evidence="1 2">
    <name type="scientific">Paenibacillus xylanivorans</name>
    <dbReference type="NCBI Taxonomy" id="1705561"/>
    <lineage>
        <taxon>Bacteria</taxon>
        <taxon>Bacillati</taxon>
        <taxon>Bacillota</taxon>
        <taxon>Bacilli</taxon>
        <taxon>Bacillales</taxon>
        <taxon>Paenibacillaceae</taxon>
        <taxon>Paenibacillus</taxon>
    </lineage>
</organism>
<reference evidence="1 2" key="1">
    <citation type="submission" date="2015-08" db="EMBL/GenBank/DDBJ databases">
        <title>Draft genome sequence of cellulolytic and xylanolytic Paenibacillus sp. A59, isolated from a decaying forest soil from Patagonia, Argentina.</title>
        <authorList>
            <person name="Ghio S."/>
            <person name="Caceres A.M."/>
            <person name="Talia P."/>
            <person name="Grasso D."/>
            <person name="Campos E."/>
        </authorList>
    </citation>
    <scope>NUCLEOTIDE SEQUENCE [LARGE SCALE GENOMIC DNA]</scope>
    <source>
        <strain evidence="1 2">A59</strain>
    </source>
</reference>
<accession>A0A0N0UIM9</accession>
<gene>
    <name evidence="1" type="ORF">AMS66_00910</name>
</gene>
<evidence type="ECO:0008006" key="3">
    <source>
        <dbReference type="Google" id="ProtNLM"/>
    </source>
</evidence>
<comment type="caution">
    <text evidence="1">The sequence shown here is derived from an EMBL/GenBank/DDBJ whole genome shotgun (WGS) entry which is preliminary data.</text>
</comment>
<dbReference type="Proteomes" id="UP000037688">
    <property type="component" value="Unassembled WGS sequence"/>
</dbReference>
<protein>
    <recommendedName>
        <fullName evidence="3">DUF1934 domain-containing protein</fullName>
    </recommendedName>
</protein>
<dbReference type="PATRIC" id="fig|1705561.3.peg.1278"/>
<evidence type="ECO:0000313" key="1">
    <source>
        <dbReference type="EMBL" id="KOY18357.1"/>
    </source>
</evidence>